<dbReference type="InterPro" id="IPR002048">
    <property type="entry name" value="EF_hand_dom"/>
</dbReference>
<keyword evidence="2" id="KW-0812">Transmembrane</keyword>
<name>M2Z0V2_9PROT</name>
<feature type="region of interest" description="Disordered" evidence="1">
    <location>
        <begin position="571"/>
        <end position="595"/>
    </location>
</feature>
<evidence type="ECO:0000313" key="5">
    <source>
        <dbReference type="Proteomes" id="UP000011744"/>
    </source>
</evidence>
<dbReference type="AlphaFoldDB" id="M2Z0V2"/>
<feature type="transmembrane region" description="Helical" evidence="2">
    <location>
        <begin position="719"/>
        <end position="739"/>
    </location>
</feature>
<keyword evidence="2" id="KW-0472">Membrane</keyword>
<comment type="caution">
    <text evidence="4">The sequence shown here is derived from an EMBL/GenBank/DDBJ whole genome shotgun (WGS) entry which is preliminary data.</text>
</comment>
<keyword evidence="5" id="KW-1185">Reference proteome</keyword>
<dbReference type="OrthoDB" id="9785737at2"/>
<organism evidence="4 5">
    <name type="scientific">Paramagnetospirillum caucaseum</name>
    <dbReference type="NCBI Taxonomy" id="1244869"/>
    <lineage>
        <taxon>Bacteria</taxon>
        <taxon>Pseudomonadati</taxon>
        <taxon>Pseudomonadota</taxon>
        <taxon>Alphaproteobacteria</taxon>
        <taxon>Rhodospirillales</taxon>
        <taxon>Magnetospirillaceae</taxon>
        <taxon>Paramagnetospirillum</taxon>
    </lineage>
</organism>
<accession>M2Z0V2</accession>
<feature type="domain" description="EF-hand" evidence="3">
    <location>
        <begin position="56"/>
        <end position="91"/>
    </location>
</feature>
<gene>
    <name evidence="4" type="ORF">H261_21104</name>
</gene>
<dbReference type="Proteomes" id="UP000011744">
    <property type="component" value="Unassembled WGS sequence"/>
</dbReference>
<dbReference type="PATRIC" id="fig|1244869.3.peg.4174"/>
<feature type="transmembrane region" description="Helical" evidence="2">
    <location>
        <begin position="605"/>
        <end position="633"/>
    </location>
</feature>
<dbReference type="RefSeq" id="WP_008621665.1">
    <property type="nucleotide sequence ID" value="NZ_AONQ01000095.1"/>
</dbReference>
<dbReference type="GO" id="GO:0005509">
    <property type="term" value="F:calcium ion binding"/>
    <property type="evidence" value="ECO:0007669"/>
    <property type="project" value="InterPro"/>
</dbReference>
<protein>
    <recommendedName>
        <fullName evidence="3">EF-hand domain-containing protein</fullName>
    </recommendedName>
</protein>
<keyword evidence="2" id="KW-1133">Transmembrane helix</keyword>
<reference evidence="4 5" key="1">
    <citation type="journal article" date="2014" name="Genome Announc.">
        <title>Draft Genome Sequence of Magnetospirillum sp. Strain SO-1, a Freshwater Magnetotactic Bacterium Isolated from the Ol'khovka River, Russia.</title>
        <authorList>
            <person name="Grouzdev D.S."/>
            <person name="Dziuba M.V."/>
            <person name="Sukhacheva M.S."/>
            <person name="Mardanov A.V."/>
            <person name="Beletskiy A.V."/>
            <person name="Kuznetsov B.B."/>
            <person name="Skryabin K.G."/>
        </authorList>
    </citation>
    <scope>NUCLEOTIDE SEQUENCE [LARGE SCALE GENOMIC DNA]</scope>
    <source>
        <strain evidence="4 5">SO-1</strain>
    </source>
</reference>
<evidence type="ECO:0000256" key="2">
    <source>
        <dbReference type="SAM" id="Phobius"/>
    </source>
</evidence>
<dbReference type="PROSITE" id="PS50222">
    <property type="entry name" value="EF_HAND_2"/>
    <property type="match status" value="1"/>
</dbReference>
<feature type="transmembrane region" description="Helical" evidence="2">
    <location>
        <begin position="640"/>
        <end position="659"/>
    </location>
</feature>
<dbReference type="STRING" id="1244869.H261_21104"/>
<evidence type="ECO:0000256" key="1">
    <source>
        <dbReference type="SAM" id="MobiDB-lite"/>
    </source>
</evidence>
<evidence type="ECO:0000259" key="3">
    <source>
        <dbReference type="PROSITE" id="PS50222"/>
    </source>
</evidence>
<dbReference type="eggNOG" id="ENOG502Z81F">
    <property type="taxonomic scope" value="Bacteria"/>
</dbReference>
<proteinExistence type="predicted"/>
<evidence type="ECO:0000313" key="4">
    <source>
        <dbReference type="EMBL" id="EME67910.1"/>
    </source>
</evidence>
<dbReference type="EMBL" id="AONQ01000095">
    <property type="protein sequence ID" value="EME67910.1"/>
    <property type="molecule type" value="Genomic_DNA"/>
</dbReference>
<sequence>MTDETTSTEARAEGHMQWKFFRAGGFDQVRLDSGRALMSLGALDQKLWAALSCPTRGIELDQRTLDIIDADKDGRIRAGEVIAAVEWAGHLLKQPDLLLRREDALPLDAIDDSTPEGRAVLAAAKRILAKSGKAGAGTITLAEVAGVQEVFAANDFNGDGIVPAEIVDDPGLRSVIEDIIACLGGETDRGGLPGVNMDKVKAFFEAAGAYAAWAAKAESDPGLNPVAGESEKAAEAAAAVAAKLDDWFTRCALAAFDARAAGPLNRSEEDWAGLAGGMLSPESAELAVFPLAGVVAGADLPLGTGLNPAWAVAMERFKTEVVAPLLGERQTLSAEDWAGIKARFAARAAWAKDRPEGPVGALGTERINEILAMEAQAAIEGLINQDLALEAEAQAIDSVDKLLRCCRDLAVLLNNFVAFRDFYTRKHKAVFQAGTLFIDGRSCDLCVRVEDPAKHAVIATLSRIYLVYCECRRRGVEDSEKMYIAAAITDGDSDQLMVGRNGVFYDRKGVDWDATIVHIVDHPISIRQSFWAPYKKVGKMIAQMVEKAAAARAKATDDRVTAAAVSPKLPLPGMAPAAPPPPPAAAPAASAAPAQPPAPFDAGRFAGIFAALGLAIGAIGTALASVVTGFLALPWWQIPLALVGAMLAVSGPSMIIASFKLHQRHLGPILDANGWAVNTHARINIPFGTALTHLARLPDGAQRSMKDPYAQKEPPWRSAVFAALVVGAVALAWKLGWIARLTAMLFG</sequence>